<dbReference type="SUPFAM" id="SSF56672">
    <property type="entry name" value="DNA/RNA polymerases"/>
    <property type="match status" value="1"/>
</dbReference>
<name>A0A438FGD7_VITVI</name>
<dbReference type="PANTHER" id="PTHR33067">
    <property type="entry name" value="RNA-DIRECTED DNA POLYMERASE-RELATED"/>
    <property type="match status" value="1"/>
</dbReference>
<dbReference type="InterPro" id="IPR043502">
    <property type="entry name" value="DNA/RNA_pol_sf"/>
</dbReference>
<evidence type="ECO:0000313" key="1">
    <source>
        <dbReference type="EMBL" id="RVW59033.1"/>
    </source>
</evidence>
<dbReference type="PANTHER" id="PTHR33067:SF31">
    <property type="entry name" value="RNA-DIRECTED DNA POLYMERASE"/>
    <property type="match status" value="1"/>
</dbReference>
<gene>
    <name evidence="1" type="ORF">CK203_106733</name>
</gene>
<dbReference type="EMBL" id="QGNW01000911">
    <property type="protein sequence ID" value="RVW59033.1"/>
    <property type="molecule type" value="Genomic_DNA"/>
</dbReference>
<dbReference type="AlphaFoldDB" id="A0A438FGD7"/>
<sequence>MGATMKNLEVQIGQLATTINAQQRGTFPSNIELNPKEQCKAITLRNGREIERSPSKETRKLGLGEMKQTTISLQLTDRSIKYPRGIIEDVLVKVDKFIFPTDFMVLDMEENQEVSLILGQPFLVMGRALIDVQKGELTLRVNKEEVMFNIYQAMRFQKIQALAFGEEFLHYVFALGALQQMQQNTTPELKQLPEHLRYAFLGASYTFLIIVATTLTPKEEEKLLRVLKEHRTALGWTISDIKGISPSICMHKILMEELYKPSIEHQRRLNPAMKKVVRAEILKLLNAGIIYAISDSSWVSPVQVVPKKGGMTVVKNDNNEFIPTKTVIGWRVCIDYRKLNKATRNDHFPLLVIDQMLDRLAGYSYYCFLDGYSGYN</sequence>
<dbReference type="Proteomes" id="UP000288805">
    <property type="component" value="Unassembled WGS sequence"/>
</dbReference>
<comment type="caution">
    <text evidence="1">The sequence shown here is derived from an EMBL/GenBank/DDBJ whole genome shotgun (WGS) entry which is preliminary data.</text>
</comment>
<protein>
    <recommendedName>
        <fullName evidence="3">Transposon Ty3-I Gag-Pol polyprotein</fullName>
    </recommendedName>
</protein>
<organism evidence="1 2">
    <name type="scientific">Vitis vinifera</name>
    <name type="common">Grape</name>
    <dbReference type="NCBI Taxonomy" id="29760"/>
    <lineage>
        <taxon>Eukaryota</taxon>
        <taxon>Viridiplantae</taxon>
        <taxon>Streptophyta</taxon>
        <taxon>Embryophyta</taxon>
        <taxon>Tracheophyta</taxon>
        <taxon>Spermatophyta</taxon>
        <taxon>Magnoliopsida</taxon>
        <taxon>eudicotyledons</taxon>
        <taxon>Gunneridae</taxon>
        <taxon>Pentapetalae</taxon>
        <taxon>rosids</taxon>
        <taxon>Vitales</taxon>
        <taxon>Vitaceae</taxon>
        <taxon>Viteae</taxon>
        <taxon>Vitis</taxon>
    </lineage>
</organism>
<dbReference type="Gene3D" id="3.10.10.10">
    <property type="entry name" value="HIV Type 1 Reverse Transcriptase, subunit A, domain 1"/>
    <property type="match status" value="1"/>
</dbReference>
<proteinExistence type="predicted"/>
<dbReference type="Gene3D" id="2.40.70.10">
    <property type="entry name" value="Acid Proteases"/>
    <property type="match status" value="1"/>
</dbReference>
<dbReference type="InterPro" id="IPR021109">
    <property type="entry name" value="Peptidase_aspartic_dom_sf"/>
</dbReference>
<dbReference type="CDD" id="cd00303">
    <property type="entry name" value="retropepsin_like"/>
    <property type="match status" value="1"/>
</dbReference>
<evidence type="ECO:0008006" key="3">
    <source>
        <dbReference type="Google" id="ProtNLM"/>
    </source>
</evidence>
<accession>A0A438FGD7</accession>
<reference evidence="1 2" key="1">
    <citation type="journal article" date="2018" name="PLoS Genet.">
        <title>Population sequencing reveals clonal diversity and ancestral inbreeding in the grapevine cultivar Chardonnay.</title>
        <authorList>
            <person name="Roach M.J."/>
            <person name="Johnson D.L."/>
            <person name="Bohlmann J."/>
            <person name="van Vuuren H.J."/>
            <person name="Jones S.J."/>
            <person name="Pretorius I.S."/>
            <person name="Schmidt S.A."/>
            <person name="Borneman A.R."/>
        </authorList>
    </citation>
    <scope>NUCLEOTIDE SEQUENCE [LARGE SCALE GENOMIC DNA]</scope>
    <source>
        <strain evidence="2">cv. Chardonnay</strain>
        <tissue evidence="1">Leaf</tissue>
    </source>
</reference>
<evidence type="ECO:0000313" key="2">
    <source>
        <dbReference type="Proteomes" id="UP000288805"/>
    </source>
</evidence>